<dbReference type="SUPFAM" id="SSF51735">
    <property type="entry name" value="NAD(P)-binding Rossmann-fold domains"/>
    <property type="match status" value="1"/>
</dbReference>
<protein>
    <submittedName>
        <fullName evidence="4">Uncharacterized protein</fullName>
    </submittedName>
</protein>
<dbReference type="PANTHER" id="PTHR43180">
    <property type="entry name" value="3-OXOACYL-(ACYL-CARRIER-PROTEIN) REDUCTASE (AFU_ORTHOLOGUE AFUA_6G11210)"/>
    <property type="match status" value="1"/>
</dbReference>
<dbReference type="Pfam" id="PF13561">
    <property type="entry name" value="adh_short_C2"/>
    <property type="match status" value="1"/>
</dbReference>
<dbReference type="InterPro" id="IPR036291">
    <property type="entry name" value="NAD(P)-bd_dom_sf"/>
</dbReference>
<dbReference type="PRINTS" id="PR00081">
    <property type="entry name" value="GDHRDH"/>
</dbReference>
<dbReference type="GO" id="GO:0016491">
    <property type="term" value="F:oxidoreductase activity"/>
    <property type="evidence" value="ECO:0007669"/>
    <property type="project" value="UniProtKB-KW"/>
</dbReference>
<evidence type="ECO:0000313" key="5">
    <source>
        <dbReference type="Proteomes" id="UP000829685"/>
    </source>
</evidence>
<accession>A0A9Q0AIY3</accession>
<organism evidence="4 5">
    <name type="scientific">Neoarthrinium moseri</name>
    <dbReference type="NCBI Taxonomy" id="1658444"/>
    <lineage>
        <taxon>Eukaryota</taxon>
        <taxon>Fungi</taxon>
        <taxon>Dikarya</taxon>
        <taxon>Ascomycota</taxon>
        <taxon>Pezizomycotina</taxon>
        <taxon>Sordariomycetes</taxon>
        <taxon>Xylariomycetidae</taxon>
        <taxon>Amphisphaeriales</taxon>
        <taxon>Apiosporaceae</taxon>
        <taxon>Neoarthrinium</taxon>
    </lineage>
</organism>
<evidence type="ECO:0000313" key="4">
    <source>
        <dbReference type="EMBL" id="KAI1855797.1"/>
    </source>
</evidence>
<evidence type="ECO:0000256" key="3">
    <source>
        <dbReference type="ARBA" id="ARBA00023002"/>
    </source>
</evidence>
<name>A0A9Q0AIY3_9PEZI</name>
<comment type="similarity">
    <text evidence="1">Belongs to the short-chain dehydrogenases/reductases (SDR) family.</text>
</comment>
<comment type="caution">
    <text evidence="4">The sequence shown here is derived from an EMBL/GenBank/DDBJ whole genome shotgun (WGS) entry which is preliminary data.</text>
</comment>
<keyword evidence="5" id="KW-1185">Reference proteome</keyword>
<keyword evidence="2" id="KW-0521">NADP</keyword>
<dbReference type="PRINTS" id="PR00080">
    <property type="entry name" value="SDRFAMILY"/>
</dbReference>
<dbReference type="FunFam" id="3.40.50.720:FF:000084">
    <property type="entry name" value="Short-chain dehydrogenase reductase"/>
    <property type="match status" value="1"/>
</dbReference>
<dbReference type="EMBL" id="JAFIMR010000050">
    <property type="protein sequence ID" value="KAI1855797.1"/>
    <property type="molecule type" value="Genomic_DNA"/>
</dbReference>
<dbReference type="Gene3D" id="3.40.50.720">
    <property type="entry name" value="NAD(P)-binding Rossmann-like Domain"/>
    <property type="match status" value="1"/>
</dbReference>
<evidence type="ECO:0000256" key="1">
    <source>
        <dbReference type="ARBA" id="ARBA00006484"/>
    </source>
</evidence>
<proteinExistence type="inferred from homology"/>
<dbReference type="CDD" id="cd05233">
    <property type="entry name" value="SDR_c"/>
    <property type="match status" value="1"/>
</dbReference>
<dbReference type="PANTHER" id="PTHR43180:SF66">
    <property type="entry name" value="SHORT-CHAIN DEHYDROGENASE_REDUCTASE FAMILY PROTEIN"/>
    <property type="match status" value="1"/>
</dbReference>
<sequence length="310" mass="32552">MAQNAKQRIEALGKQLAPGATFEGMPAVKKVADPSSGLRLKDKVAIVTGTNSILGIGRATCHQFAENGVKAIYLCDFDNSNLEKHKREINSLYPKVEVHVRQFDAANEEAVKEVVDHAVTTYGRLDVFFANAGIIGQALHFKDVEKSDFMKVMETNAASVFLAAKHAAPAMMKTSAGKKSSSGSIIGTASVAGIRSNAGPTAYSAGKAAVVSIAQTCAYQLAGTNIRVNALCPGLIETGMTAPTFETARARGTEKKIGQLNPMKRGGNADEIARVALFLASDEASYVNGQAWAVDGGLSAGHPFVPGKLA</sequence>
<dbReference type="Proteomes" id="UP000829685">
    <property type="component" value="Unassembled WGS sequence"/>
</dbReference>
<dbReference type="InterPro" id="IPR002347">
    <property type="entry name" value="SDR_fam"/>
</dbReference>
<reference evidence="4" key="1">
    <citation type="submission" date="2021-03" db="EMBL/GenBank/DDBJ databases">
        <title>Revisited historic fungal species revealed as producer of novel bioactive compounds through whole genome sequencing and comparative genomics.</title>
        <authorList>
            <person name="Vignolle G.A."/>
            <person name="Hochenegger N."/>
            <person name="Mach R.L."/>
            <person name="Mach-Aigner A.R."/>
            <person name="Javad Rahimi M."/>
            <person name="Salim K.A."/>
            <person name="Chan C.M."/>
            <person name="Lim L.B.L."/>
            <person name="Cai F."/>
            <person name="Druzhinina I.S."/>
            <person name="U'Ren J.M."/>
            <person name="Derntl C."/>
        </authorList>
    </citation>
    <scope>NUCLEOTIDE SEQUENCE</scope>
    <source>
        <strain evidence="4">TUCIM 5799</strain>
    </source>
</reference>
<dbReference type="AlphaFoldDB" id="A0A9Q0AIY3"/>
<gene>
    <name evidence="4" type="ORF">JX265_012242</name>
</gene>
<keyword evidence="3" id="KW-0560">Oxidoreductase</keyword>
<evidence type="ECO:0000256" key="2">
    <source>
        <dbReference type="ARBA" id="ARBA00022857"/>
    </source>
</evidence>